<proteinExistence type="predicted"/>
<keyword evidence="2" id="KW-1185">Reference proteome</keyword>
<dbReference type="RefSeq" id="WP_364450886.1">
    <property type="nucleotide sequence ID" value="NZ_JBFARM010000005.1"/>
</dbReference>
<reference evidence="1 2" key="1">
    <citation type="submission" date="2024-06" db="EMBL/GenBank/DDBJ databases">
        <title>The Natural Products Discovery Center: Release of the First 8490 Sequenced Strains for Exploring Actinobacteria Biosynthetic Diversity.</title>
        <authorList>
            <person name="Kalkreuter E."/>
            <person name="Kautsar S.A."/>
            <person name="Yang D."/>
            <person name="Bader C.D."/>
            <person name="Teijaro C.N."/>
            <person name="Fluegel L."/>
            <person name="Davis C.M."/>
            <person name="Simpson J.R."/>
            <person name="Lauterbach L."/>
            <person name="Steele A.D."/>
            <person name="Gui C."/>
            <person name="Meng S."/>
            <person name="Li G."/>
            <person name="Viehrig K."/>
            <person name="Ye F."/>
            <person name="Su P."/>
            <person name="Kiefer A.F."/>
            <person name="Nichols A."/>
            <person name="Cepeda A.J."/>
            <person name="Yan W."/>
            <person name="Fan B."/>
            <person name="Jiang Y."/>
            <person name="Adhikari A."/>
            <person name="Zheng C.-J."/>
            <person name="Schuster L."/>
            <person name="Cowan T.M."/>
            <person name="Smanski M.J."/>
            <person name="Chevrette M.G."/>
            <person name="De Carvalho L.P.S."/>
            <person name="Shen B."/>
        </authorList>
    </citation>
    <scope>NUCLEOTIDE SEQUENCE [LARGE SCALE GENOMIC DNA]</scope>
    <source>
        <strain evidence="1 2">NPDC049574</strain>
    </source>
</reference>
<evidence type="ECO:0000313" key="1">
    <source>
        <dbReference type="EMBL" id="MEV4287421.1"/>
    </source>
</evidence>
<gene>
    <name evidence="1" type="ORF">AB0K40_18095</name>
</gene>
<organism evidence="1 2">
    <name type="scientific">Nonomuraea bangladeshensis</name>
    <dbReference type="NCBI Taxonomy" id="404385"/>
    <lineage>
        <taxon>Bacteria</taxon>
        <taxon>Bacillati</taxon>
        <taxon>Actinomycetota</taxon>
        <taxon>Actinomycetes</taxon>
        <taxon>Streptosporangiales</taxon>
        <taxon>Streptosporangiaceae</taxon>
        <taxon>Nonomuraea</taxon>
    </lineage>
</organism>
<comment type="caution">
    <text evidence="1">The sequence shown here is derived from an EMBL/GenBank/DDBJ whole genome shotgun (WGS) entry which is preliminary data.</text>
</comment>
<evidence type="ECO:0000313" key="2">
    <source>
        <dbReference type="Proteomes" id="UP001552427"/>
    </source>
</evidence>
<dbReference type="Proteomes" id="UP001552427">
    <property type="component" value="Unassembled WGS sequence"/>
</dbReference>
<dbReference type="EMBL" id="JBFARM010000005">
    <property type="protein sequence ID" value="MEV4287421.1"/>
    <property type="molecule type" value="Genomic_DNA"/>
</dbReference>
<protein>
    <recommendedName>
        <fullName evidence="3">XRE family transcriptional regulator</fullName>
    </recommendedName>
</protein>
<accession>A0ABV3H4H1</accession>
<name>A0ABV3H4H1_9ACTN</name>
<evidence type="ECO:0008006" key="3">
    <source>
        <dbReference type="Google" id="ProtNLM"/>
    </source>
</evidence>
<sequence>MPPRDIDDTASEQPLSDYVQAYLDRTGLSRRQFASQCRDPETGQTLNHTYVGDLVGNRVPRAPEMWRLRALAAGIAGDTVTESMSDYRRRVEEMQRMAAIQWLDLGEVLRVNTGEGGWVTLSVPADWSDRRRARFIRLAEQLARDLDEED</sequence>